<evidence type="ECO:0000256" key="4">
    <source>
        <dbReference type="ARBA" id="ARBA00022571"/>
    </source>
</evidence>
<name>A0A1I5WH00_9RHOB</name>
<dbReference type="InterPro" id="IPR011650">
    <property type="entry name" value="Peptidase_M20_dimer"/>
</dbReference>
<keyword evidence="3" id="KW-0963">Cytoplasm</keyword>
<evidence type="ECO:0000256" key="1">
    <source>
        <dbReference type="ARBA" id="ARBA00001947"/>
    </source>
</evidence>
<dbReference type="PROSITE" id="PS00759">
    <property type="entry name" value="ARGE_DAPE_CPG2_2"/>
    <property type="match status" value="1"/>
</dbReference>
<dbReference type="NCBIfam" id="NF005710">
    <property type="entry name" value="PRK07522.1"/>
    <property type="match status" value="1"/>
</dbReference>
<evidence type="ECO:0000259" key="10">
    <source>
        <dbReference type="Pfam" id="PF07687"/>
    </source>
</evidence>
<dbReference type="Gene3D" id="3.40.630.10">
    <property type="entry name" value="Zn peptidases"/>
    <property type="match status" value="1"/>
</dbReference>
<dbReference type="InterPro" id="IPR036264">
    <property type="entry name" value="Bact_exopeptidase_dim_dom"/>
</dbReference>
<gene>
    <name evidence="11" type="ORF">SAMN05421853_102349</name>
</gene>
<accession>A0A1I5WH00</accession>
<comment type="cofactor">
    <cofactor evidence="1">
        <name>Zn(2+)</name>
        <dbReference type="ChEBI" id="CHEBI:29105"/>
    </cofactor>
</comment>
<comment type="similarity">
    <text evidence="2">Belongs to the peptidase M20A family. ArgE subfamily.</text>
</comment>
<feature type="domain" description="Peptidase M20 dimerisation" evidence="10">
    <location>
        <begin position="173"/>
        <end position="284"/>
    </location>
</feature>
<evidence type="ECO:0000256" key="3">
    <source>
        <dbReference type="ARBA" id="ARBA00022490"/>
    </source>
</evidence>
<dbReference type="InterPro" id="IPR001261">
    <property type="entry name" value="ArgE/DapE_CS"/>
</dbReference>
<dbReference type="Proteomes" id="UP000243106">
    <property type="component" value="Unassembled WGS sequence"/>
</dbReference>
<dbReference type="EMBL" id="FOXV01000002">
    <property type="protein sequence ID" value="SFQ19063.1"/>
    <property type="molecule type" value="Genomic_DNA"/>
</dbReference>
<dbReference type="SUPFAM" id="SSF55031">
    <property type="entry name" value="Bacterial exopeptidase dimerisation domain"/>
    <property type="match status" value="1"/>
</dbReference>
<dbReference type="PANTHER" id="PTHR43808">
    <property type="entry name" value="ACETYLORNITHINE DEACETYLASE"/>
    <property type="match status" value="1"/>
</dbReference>
<reference evidence="12" key="1">
    <citation type="submission" date="2016-10" db="EMBL/GenBank/DDBJ databases">
        <authorList>
            <person name="Varghese N."/>
            <person name="Submissions S."/>
        </authorList>
    </citation>
    <scope>NUCLEOTIDE SEQUENCE [LARGE SCALE GENOMIC DNA]</scope>
    <source>
        <strain evidence="12">JCM 10271</strain>
    </source>
</reference>
<evidence type="ECO:0000256" key="8">
    <source>
        <dbReference type="ARBA" id="ARBA00022833"/>
    </source>
</evidence>
<dbReference type="STRING" id="93684.SAMN05421853_102349"/>
<protein>
    <submittedName>
        <fullName evidence="11">Acetylornithine deacetylase</fullName>
    </submittedName>
</protein>
<dbReference type="GO" id="GO:0006526">
    <property type="term" value="P:L-arginine biosynthetic process"/>
    <property type="evidence" value="ECO:0007669"/>
    <property type="project" value="UniProtKB-KW"/>
</dbReference>
<organism evidence="11 12">
    <name type="scientific">Roseivivax halotolerans</name>
    <dbReference type="NCBI Taxonomy" id="93684"/>
    <lineage>
        <taxon>Bacteria</taxon>
        <taxon>Pseudomonadati</taxon>
        <taxon>Pseudomonadota</taxon>
        <taxon>Alphaproteobacteria</taxon>
        <taxon>Rhodobacterales</taxon>
        <taxon>Roseobacteraceae</taxon>
        <taxon>Roseivivax</taxon>
    </lineage>
</organism>
<keyword evidence="4" id="KW-0055">Arginine biosynthesis</keyword>
<dbReference type="Pfam" id="PF07687">
    <property type="entry name" value="M20_dimer"/>
    <property type="match status" value="1"/>
</dbReference>
<evidence type="ECO:0000256" key="9">
    <source>
        <dbReference type="ARBA" id="ARBA00023285"/>
    </source>
</evidence>
<evidence type="ECO:0000313" key="12">
    <source>
        <dbReference type="Proteomes" id="UP000243106"/>
    </source>
</evidence>
<dbReference type="GO" id="GO:0008777">
    <property type="term" value="F:acetylornithine deacetylase activity"/>
    <property type="evidence" value="ECO:0007669"/>
    <property type="project" value="TreeGrafter"/>
</dbReference>
<dbReference type="Gene3D" id="3.30.70.360">
    <property type="match status" value="1"/>
</dbReference>
<dbReference type="RefSeq" id="WP_093009608.1">
    <property type="nucleotide sequence ID" value="NZ_FOXV01000002.1"/>
</dbReference>
<dbReference type="AlphaFoldDB" id="A0A1I5WH00"/>
<dbReference type="SUPFAM" id="SSF53187">
    <property type="entry name" value="Zn-dependent exopeptidases"/>
    <property type="match status" value="1"/>
</dbReference>
<dbReference type="InterPro" id="IPR010169">
    <property type="entry name" value="AcOrn-deacetyl"/>
</dbReference>
<dbReference type="Pfam" id="PF01546">
    <property type="entry name" value="Peptidase_M20"/>
    <property type="match status" value="1"/>
</dbReference>
<dbReference type="GO" id="GO:0046872">
    <property type="term" value="F:metal ion binding"/>
    <property type="evidence" value="ECO:0007669"/>
    <property type="project" value="UniProtKB-KW"/>
</dbReference>
<evidence type="ECO:0000313" key="11">
    <source>
        <dbReference type="EMBL" id="SFQ19063.1"/>
    </source>
</evidence>
<dbReference type="InterPro" id="IPR002933">
    <property type="entry name" value="Peptidase_M20"/>
</dbReference>
<keyword evidence="6" id="KW-0479">Metal-binding</keyword>
<proteinExistence type="inferred from homology"/>
<dbReference type="NCBIfam" id="TIGR01892">
    <property type="entry name" value="AcOrn-deacetyl"/>
    <property type="match status" value="1"/>
</dbReference>
<keyword evidence="7" id="KW-0378">Hydrolase</keyword>
<keyword evidence="5" id="KW-0028">Amino-acid biosynthesis</keyword>
<evidence type="ECO:0000256" key="7">
    <source>
        <dbReference type="ARBA" id="ARBA00022801"/>
    </source>
</evidence>
<sequence length="387" mass="41948">MTDRLSAREILAALIQFPTVSRDSNLPLIDWVEEYLGTHGIAAHRHWNEDRSKAALFAHVGPDEEGGVILSGHTDVVPTDGQDWTRPAFELTEADAKLFGRGTTDMKGFDALAIWALVEAHHAGVRRPMQIALSYDEEVGCTGAPPLIAAMQGVVPRARDVIVGEPTTMQAVTGHKGGISFWVHVHGFEVHSSILYKGVSAIMEGAKLITWANEVNAEQAAAKPSDLAALFDPPYTNVHIGQISGGTAHNITAKDCEFGLGFRVVPGEDPLSWRERLLDKVAEIEAGMKAIRPEASIEVVDTFSLPTFVPEEDNSAEALVRQLTGDNASHHVSYGTEASHFQAAGYKAVVCGPGDIAVAHQPDEYITVAEFEKGRHFMRRLVEHLSA</sequence>
<keyword evidence="12" id="KW-1185">Reference proteome</keyword>
<keyword evidence="9" id="KW-0170">Cobalt</keyword>
<keyword evidence="8" id="KW-0862">Zinc</keyword>
<dbReference type="PANTHER" id="PTHR43808:SF31">
    <property type="entry name" value="N-ACETYL-L-CITRULLINE DEACETYLASE"/>
    <property type="match status" value="1"/>
</dbReference>
<evidence type="ECO:0000256" key="5">
    <source>
        <dbReference type="ARBA" id="ARBA00022605"/>
    </source>
</evidence>
<evidence type="ECO:0000256" key="2">
    <source>
        <dbReference type="ARBA" id="ARBA00005691"/>
    </source>
</evidence>
<dbReference type="CDD" id="cd03894">
    <property type="entry name" value="M20_ArgE"/>
    <property type="match status" value="1"/>
</dbReference>
<evidence type="ECO:0000256" key="6">
    <source>
        <dbReference type="ARBA" id="ARBA00022723"/>
    </source>
</evidence>
<dbReference type="InterPro" id="IPR050072">
    <property type="entry name" value="Peptidase_M20A"/>
</dbReference>